<feature type="non-terminal residue" evidence="2">
    <location>
        <position position="1"/>
    </location>
</feature>
<accession>A0AAV2IR74</accession>
<dbReference type="Gene3D" id="1.20.58.1120">
    <property type="match status" value="1"/>
</dbReference>
<dbReference type="EMBL" id="CAXITT010001269">
    <property type="protein sequence ID" value="CAL1548302.1"/>
    <property type="molecule type" value="Genomic_DNA"/>
</dbReference>
<keyword evidence="1" id="KW-1133">Transmembrane helix</keyword>
<evidence type="ECO:0000256" key="1">
    <source>
        <dbReference type="SAM" id="Phobius"/>
    </source>
</evidence>
<dbReference type="PANTHER" id="PTHR22878">
    <property type="entry name" value="DYNEIN HEAVY CHAIN 6, AXONEMAL-LIKE-RELATED"/>
    <property type="match status" value="1"/>
</dbReference>
<dbReference type="GO" id="GO:0045505">
    <property type="term" value="F:dynein intermediate chain binding"/>
    <property type="evidence" value="ECO:0007669"/>
    <property type="project" value="InterPro"/>
</dbReference>
<keyword evidence="1" id="KW-0472">Membrane</keyword>
<name>A0AAV2IR74_LYMST</name>
<evidence type="ECO:0000313" key="2">
    <source>
        <dbReference type="EMBL" id="CAL1548302.1"/>
    </source>
</evidence>
<comment type="caution">
    <text evidence="2">The sequence shown here is derived from an EMBL/GenBank/DDBJ whole genome shotgun (WGS) entry which is preliminary data.</text>
</comment>
<organism evidence="2 3">
    <name type="scientific">Lymnaea stagnalis</name>
    <name type="common">Great pond snail</name>
    <name type="synonym">Helix stagnalis</name>
    <dbReference type="NCBI Taxonomy" id="6523"/>
    <lineage>
        <taxon>Eukaryota</taxon>
        <taxon>Metazoa</taxon>
        <taxon>Spiralia</taxon>
        <taxon>Lophotrochozoa</taxon>
        <taxon>Mollusca</taxon>
        <taxon>Gastropoda</taxon>
        <taxon>Heterobranchia</taxon>
        <taxon>Euthyneura</taxon>
        <taxon>Panpulmonata</taxon>
        <taxon>Hygrophila</taxon>
        <taxon>Lymnaeoidea</taxon>
        <taxon>Lymnaeidae</taxon>
        <taxon>Lymnaea</taxon>
    </lineage>
</organism>
<evidence type="ECO:0000313" key="3">
    <source>
        <dbReference type="Proteomes" id="UP001497497"/>
    </source>
</evidence>
<feature type="non-terminal residue" evidence="2">
    <location>
        <position position="80"/>
    </location>
</feature>
<dbReference type="GO" id="GO:0007018">
    <property type="term" value="P:microtubule-based movement"/>
    <property type="evidence" value="ECO:0007669"/>
    <property type="project" value="InterPro"/>
</dbReference>
<dbReference type="Proteomes" id="UP001497497">
    <property type="component" value="Unassembled WGS sequence"/>
</dbReference>
<dbReference type="PANTHER" id="PTHR22878:SF68">
    <property type="entry name" value="DYNEIN HEAVY CHAIN 6, AXONEMAL-LIKE"/>
    <property type="match status" value="1"/>
</dbReference>
<sequence length="80" mass="9396">LKARGNVEDWLCKVEEAMFASLRRLCKKSIKDYETTSFLSWVMANASQVVLTICQMMWTRDVTNILRDTRSSIRAMRDFE</sequence>
<dbReference type="GO" id="GO:0051959">
    <property type="term" value="F:dynein light intermediate chain binding"/>
    <property type="evidence" value="ECO:0007669"/>
    <property type="project" value="InterPro"/>
</dbReference>
<reference evidence="2 3" key="1">
    <citation type="submission" date="2024-04" db="EMBL/GenBank/DDBJ databases">
        <authorList>
            <consortium name="Genoscope - CEA"/>
            <person name="William W."/>
        </authorList>
    </citation>
    <scope>NUCLEOTIDE SEQUENCE [LARGE SCALE GENOMIC DNA]</scope>
</reference>
<feature type="transmembrane region" description="Helical" evidence="1">
    <location>
        <begin position="38"/>
        <end position="58"/>
    </location>
</feature>
<gene>
    <name evidence="2" type="ORF">GSLYS_00021619001</name>
</gene>
<keyword evidence="1" id="KW-0812">Transmembrane</keyword>
<dbReference type="InterPro" id="IPR026983">
    <property type="entry name" value="DHC"/>
</dbReference>
<keyword evidence="3" id="KW-1185">Reference proteome</keyword>
<proteinExistence type="predicted"/>
<dbReference type="AlphaFoldDB" id="A0AAV2IR74"/>
<dbReference type="GO" id="GO:0030286">
    <property type="term" value="C:dynein complex"/>
    <property type="evidence" value="ECO:0007669"/>
    <property type="project" value="InterPro"/>
</dbReference>
<protein>
    <submittedName>
        <fullName evidence="2">Uncharacterized protein</fullName>
    </submittedName>
</protein>